<dbReference type="AlphaFoldDB" id="A0A7K0FVJ8"/>
<dbReference type="SUPFAM" id="SSF53756">
    <property type="entry name" value="UDP-Glycosyltransferase/glycogen phosphorylase"/>
    <property type="match status" value="1"/>
</dbReference>
<comment type="caution">
    <text evidence="1">The sequence shown here is derived from an EMBL/GenBank/DDBJ whole genome shotgun (WGS) entry which is preliminary data.</text>
</comment>
<organism evidence="1 2">
    <name type="scientific">Pedobacter petrophilus</name>
    <dbReference type="NCBI Taxonomy" id="1908241"/>
    <lineage>
        <taxon>Bacteria</taxon>
        <taxon>Pseudomonadati</taxon>
        <taxon>Bacteroidota</taxon>
        <taxon>Sphingobacteriia</taxon>
        <taxon>Sphingobacteriales</taxon>
        <taxon>Sphingobacteriaceae</taxon>
        <taxon>Pedobacter</taxon>
    </lineage>
</organism>
<dbReference type="OrthoDB" id="742253at2"/>
<evidence type="ECO:0000313" key="1">
    <source>
        <dbReference type="EMBL" id="MRX75623.1"/>
    </source>
</evidence>
<reference evidence="1 2" key="1">
    <citation type="submission" date="2019-11" db="EMBL/GenBank/DDBJ databases">
        <title>Pedobacter petrophilus genome.</title>
        <authorList>
            <person name="Feldbauer M.J."/>
            <person name="Newman J.D."/>
        </authorList>
    </citation>
    <scope>NUCLEOTIDE SEQUENCE [LARGE SCALE GENOMIC DNA]</scope>
    <source>
        <strain evidence="1 2">LMG 29686</strain>
    </source>
</reference>
<evidence type="ECO:0008006" key="3">
    <source>
        <dbReference type="Google" id="ProtNLM"/>
    </source>
</evidence>
<evidence type="ECO:0000313" key="2">
    <source>
        <dbReference type="Proteomes" id="UP000487757"/>
    </source>
</evidence>
<protein>
    <recommendedName>
        <fullName evidence="3">Glycosyltransferase</fullName>
    </recommendedName>
</protein>
<sequence>MNFLFISENLPIDTYASEVVFYRHFKKLVENGHSVHILTDQNSYTNRKKDLWSKFKVHILPNRKWYYLPFKPFGILKYIRFSHYYYTYTKNLIVEQKINKLIGYISGNFLMAFAAFVQKKTSLPLISFFHDDTNELNFDDDKKSINHNTIEILNASAKVFIASEAFKTNWSKYSHKFCLLYPIPTDNITSKSIYPKLTNLEIGYSGSVYNEILPSLEKFSGYLAEMNANLTIIGNNEAVYQLSTQYKQVTCLPMFDTAKEANNYLIVNCNICLIAYPENMIDMPWIKTCFPSKFIQYCMLGLPTLIIAPIDSALGKWCTQNSWILYSEKYDIKLINQLLHQALTNEDVAKQVKHLRNKVFNPNILHQNFEETLIA</sequence>
<accession>A0A7K0FVJ8</accession>
<dbReference type="Gene3D" id="3.40.50.2000">
    <property type="entry name" value="Glycogen Phosphorylase B"/>
    <property type="match status" value="1"/>
</dbReference>
<keyword evidence="2" id="KW-1185">Reference proteome</keyword>
<proteinExistence type="predicted"/>
<dbReference type="EMBL" id="WKKH01000006">
    <property type="protein sequence ID" value="MRX75623.1"/>
    <property type="molecule type" value="Genomic_DNA"/>
</dbReference>
<name>A0A7K0FVJ8_9SPHI</name>
<dbReference type="Proteomes" id="UP000487757">
    <property type="component" value="Unassembled WGS sequence"/>
</dbReference>
<gene>
    <name evidence="1" type="ORF">GJU39_05930</name>
</gene>
<dbReference type="RefSeq" id="WP_154279781.1">
    <property type="nucleotide sequence ID" value="NZ_JBHUJQ010000001.1"/>
</dbReference>